<keyword evidence="2" id="KW-1185">Reference proteome</keyword>
<dbReference type="AlphaFoldDB" id="A0A2X0IH04"/>
<dbReference type="EMBL" id="QKYN01000067">
    <property type="protein sequence ID" value="RAG84304.1"/>
    <property type="molecule type" value="Genomic_DNA"/>
</dbReference>
<evidence type="ECO:0000313" key="1">
    <source>
        <dbReference type="EMBL" id="RAG84304.1"/>
    </source>
</evidence>
<gene>
    <name evidence="1" type="ORF">DN069_17595</name>
</gene>
<name>A0A2X0IH04_9ACTN</name>
<organism evidence="1 2">
    <name type="scientific">Streptacidiphilus pinicola</name>
    <dbReference type="NCBI Taxonomy" id="2219663"/>
    <lineage>
        <taxon>Bacteria</taxon>
        <taxon>Bacillati</taxon>
        <taxon>Actinomycetota</taxon>
        <taxon>Actinomycetes</taxon>
        <taxon>Kitasatosporales</taxon>
        <taxon>Streptomycetaceae</taxon>
        <taxon>Streptacidiphilus</taxon>
    </lineage>
</organism>
<protein>
    <submittedName>
        <fullName evidence="1">Uncharacterized protein</fullName>
    </submittedName>
</protein>
<sequence>MQLTTVRQSIQEIGARAFEVLHSMITSAPPVTPAVGWYAIPAEASTHIVLPTRLVRRESCGCSPDPATPSWRRLV</sequence>
<accession>A0A2X0IH04</accession>
<dbReference type="OrthoDB" id="4268837at2"/>
<dbReference type="InterPro" id="IPR028082">
    <property type="entry name" value="Peripla_BP_I"/>
</dbReference>
<reference evidence="1 2" key="1">
    <citation type="submission" date="2018-06" db="EMBL/GenBank/DDBJ databases">
        <title>Streptacidiphilus pinicola sp. nov., isolated from pine grove soil.</title>
        <authorList>
            <person name="Roh S.G."/>
            <person name="Park S."/>
            <person name="Kim M.-K."/>
            <person name="Yun B.-R."/>
            <person name="Park J."/>
            <person name="Kim M.J."/>
            <person name="Kim Y.S."/>
            <person name="Kim S.B."/>
        </authorList>
    </citation>
    <scope>NUCLEOTIDE SEQUENCE [LARGE SCALE GENOMIC DNA]</scope>
    <source>
        <strain evidence="1 2">MMS16-CNU450</strain>
    </source>
</reference>
<dbReference type="RefSeq" id="WP_111501970.1">
    <property type="nucleotide sequence ID" value="NZ_QKYN01000067.1"/>
</dbReference>
<dbReference type="SUPFAM" id="SSF53822">
    <property type="entry name" value="Periplasmic binding protein-like I"/>
    <property type="match status" value="1"/>
</dbReference>
<proteinExistence type="predicted"/>
<dbReference type="Gene3D" id="3.40.50.2300">
    <property type="match status" value="1"/>
</dbReference>
<comment type="caution">
    <text evidence="1">The sequence shown here is derived from an EMBL/GenBank/DDBJ whole genome shotgun (WGS) entry which is preliminary data.</text>
</comment>
<dbReference type="Proteomes" id="UP000248889">
    <property type="component" value="Unassembled WGS sequence"/>
</dbReference>
<evidence type="ECO:0000313" key="2">
    <source>
        <dbReference type="Proteomes" id="UP000248889"/>
    </source>
</evidence>